<keyword evidence="2" id="KW-1185">Reference proteome</keyword>
<name>A0ACC0FNF6_9ERIC</name>
<comment type="caution">
    <text evidence="1">The sequence shown here is derived from an EMBL/GenBank/DDBJ whole genome shotgun (WGS) entry which is preliminary data.</text>
</comment>
<evidence type="ECO:0000313" key="1">
    <source>
        <dbReference type="EMBL" id="KAI7990059.1"/>
    </source>
</evidence>
<reference evidence="1 2" key="1">
    <citation type="journal article" date="2022" name="Plant J.">
        <title>Chromosome-level genome of Camellia lanceoleosa provides a valuable resource for understanding genome evolution and self-incompatibility.</title>
        <authorList>
            <person name="Gong W."/>
            <person name="Xiao S."/>
            <person name="Wang L."/>
            <person name="Liao Z."/>
            <person name="Chang Y."/>
            <person name="Mo W."/>
            <person name="Hu G."/>
            <person name="Li W."/>
            <person name="Zhao G."/>
            <person name="Zhu H."/>
            <person name="Hu X."/>
            <person name="Ji K."/>
            <person name="Xiang X."/>
            <person name="Song Q."/>
            <person name="Yuan D."/>
            <person name="Jin S."/>
            <person name="Zhang L."/>
        </authorList>
    </citation>
    <scope>NUCLEOTIDE SEQUENCE [LARGE SCALE GENOMIC DNA]</scope>
    <source>
        <strain evidence="1">SQ_2022a</strain>
    </source>
</reference>
<protein>
    <submittedName>
        <fullName evidence="1">Mannan endo-1,4-beta-mannosidase 2</fullName>
    </submittedName>
</protein>
<sequence length="260" mass="29700">MSTYVKSIDKNHLVTVGLEGFYGPKSPKRSINPRMGGELGSDFICNSKISTIDFASVHIYPDHWFHDQELEEKLKYVSKWMVSHIEDGDKELKKPVTFTEFGLSNLNKGFKPSQRDQFYKIIYDIMYKSAKRKKSGAGSFVWQFLIGGMEEYNDDFGIVPWERPATYQIITEHSCRLAAIQGSLIKHQLLSNLTLSIAVHTVLEALRKPPDTKARNFRFHCDLVYVSEPGYVYPYHVNLDLMLEPQLVPGTKPSSTDGEL</sequence>
<evidence type="ECO:0000313" key="2">
    <source>
        <dbReference type="Proteomes" id="UP001060215"/>
    </source>
</evidence>
<dbReference type="Proteomes" id="UP001060215">
    <property type="component" value="Chromosome 14"/>
</dbReference>
<organism evidence="1 2">
    <name type="scientific">Camellia lanceoleosa</name>
    <dbReference type="NCBI Taxonomy" id="1840588"/>
    <lineage>
        <taxon>Eukaryota</taxon>
        <taxon>Viridiplantae</taxon>
        <taxon>Streptophyta</taxon>
        <taxon>Embryophyta</taxon>
        <taxon>Tracheophyta</taxon>
        <taxon>Spermatophyta</taxon>
        <taxon>Magnoliopsida</taxon>
        <taxon>eudicotyledons</taxon>
        <taxon>Gunneridae</taxon>
        <taxon>Pentapetalae</taxon>
        <taxon>asterids</taxon>
        <taxon>Ericales</taxon>
        <taxon>Theaceae</taxon>
        <taxon>Camellia</taxon>
    </lineage>
</organism>
<gene>
    <name evidence="1" type="ORF">LOK49_LG13G00508</name>
</gene>
<proteinExistence type="predicted"/>
<accession>A0ACC0FNF6</accession>
<dbReference type="EMBL" id="CM045771">
    <property type="protein sequence ID" value="KAI7990059.1"/>
    <property type="molecule type" value="Genomic_DNA"/>
</dbReference>